<evidence type="ECO:0000313" key="4">
    <source>
        <dbReference type="EMBL" id="KKK55481.1"/>
    </source>
</evidence>
<proteinExistence type="predicted"/>
<dbReference type="PANTHER" id="PTHR45766:SF6">
    <property type="entry name" value="SWI_SNF-RELATED MATRIX-ASSOCIATED ACTIN-DEPENDENT REGULATOR OF CHROMATIN SUBFAMILY A-LIKE PROTEIN 1"/>
    <property type="match status" value="1"/>
</dbReference>
<dbReference type="InterPro" id="IPR027417">
    <property type="entry name" value="P-loop_NTPase"/>
</dbReference>
<comment type="caution">
    <text evidence="4">The sequence shown here is derived from an EMBL/GenBank/DDBJ whole genome shotgun (WGS) entry which is preliminary data.</text>
</comment>
<dbReference type="PROSITE" id="PS51194">
    <property type="entry name" value="HELICASE_CTER"/>
    <property type="match status" value="1"/>
</dbReference>
<dbReference type="InterPro" id="IPR049730">
    <property type="entry name" value="SNF2/RAD54-like_C"/>
</dbReference>
<protein>
    <recommendedName>
        <fullName evidence="3">Helicase C-terminal domain-containing protein</fullName>
    </recommendedName>
</protein>
<organism evidence="4">
    <name type="scientific">marine sediment metagenome</name>
    <dbReference type="NCBI Taxonomy" id="412755"/>
    <lineage>
        <taxon>unclassified sequences</taxon>
        <taxon>metagenomes</taxon>
        <taxon>ecological metagenomes</taxon>
    </lineage>
</organism>
<evidence type="ECO:0000256" key="2">
    <source>
        <dbReference type="SAM" id="MobiDB-lite"/>
    </source>
</evidence>
<feature type="region of interest" description="Disordered" evidence="2">
    <location>
        <begin position="153"/>
        <end position="177"/>
    </location>
</feature>
<accession>A0A0F8Z5X3</accession>
<sequence>IKCVRITGKETNARDRLASMKTFQDAASGTDIILVTTAGSESINLQSAEHIIFVDSPWSWGDYLQLIGRAIRIGSQHVMVVATHLLARRRSGSKTIDDYVIKTLRGKKKLADAVAGEGLQDGLQFTESNDVMDVFNMMRAALTGKPENKEVVRKVVRSRSRKKVKAPAKKAPVEAKDPPLFIPDMDFSDI</sequence>
<dbReference type="GO" id="GO:0031297">
    <property type="term" value="P:replication fork processing"/>
    <property type="evidence" value="ECO:0007669"/>
    <property type="project" value="TreeGrafter"/>
</dbReference>
<dbReference type="InterPro" id="IPR001650">
    <property type="entry name" value="Helicase_C-like"/>
</dbReference>
<dbReference type="GO" id="GO:0006281">
    <property type="term" value="P:DNA repair"/>
    <property type="evidence" value="ECO:0007669"/>
    <property type="project" value="TreeGrafter"/>
</dbReference>
<dbReference type="Pfam" id="PF00271">
    <property type="entry name" value="Helicase_C"/>
    <property type="match status" value="1"/>
</dbReference>
<keyword evidence="1" id="KW-0378">Hydrolase</keyword>
<dbReference type="PANTHER" id="PTHR45766">
    <property type="entry name" value="DNA ANNEALING HELICASE AND ENDONUCLEASE ZRANB3 FAMILY MEMBER"/>
    <property type="match status" value="1"/>
</dbReference>
<dbReference type="SUPFAM" id="SSF52540">
    <property type="entry name" value="P-loop containing nucleoside triphosphate hydrolases"/>
    <property type="match status" value="1"/>
</dbReference>
<evidence type="ECO:0000256" key="1">
    <source>
        <dbReference type="ARBA" id="ARBA00022801"/>
    </source>
</evidence>
<dbReference type="AlphaFoldDB" id="A0A0F8Z5X3"/>
<name>A0A0F8Z5X3_9ZZZZ</name>
<reference evidence="4" key="1">
    <citation type="journal article" date="2015" name="Nature">
        <title>Complex archaea that bridge the gap between prokaryotes and eukaryotes.</title>
        <authorList>
            <person name="Spang A."/>
            <person name="Saw J.H."/>
            <person name="Jorgensen S.L."/>
            <person name="Zaremba-Niedzwiedzka K."/>
            <person name="Martijn J."/>
            <person name="Lind A.E."/>
            <person name="van Eijk R."/>
            <person name="Schleper C."/>
            <person name="Guy L."/>
            <person name="Ettema T.J."/>
        </authorList>
    </citation>
    <scope>NUCLEOTIDE SEQUENCE</scope>
</reference>
<gene>
    <name evidence="4" type="ORF">LCGC14_3074110</name>
</gene>
<dbReference type="CDD" id="cd18793">
    <property type="entry name" value="SF2_C_SNF"/>
    <property type="match status" value="1"/>
</dbReference>
<dbReference type="GO" id="GO:0016787">
    <property type="term" value="F:hydrolase activity"/>
    <property type="evidence" value="ECO:0007669"/>
    <property type="project" value="UniProtKB-KW"/>
</dbReference>
<feature type="compositionally biased region" description="Basic residues" evidence="2">
    <location>
        <begin position="154"/>
        <end position="168"/>
    </location>
</feature>
<feature type="non-terminal residue" evidence="4">
    <location>
        <position position="1"/>
    </location>
</feature>
<feature type="domain" description="Helicase C-terminal" evidence="3">
    <location>
        <begin position="1"/>
        <end position="131"/>
    </location>
</feature>
<dbReference type="SMART" id="SM00490">
    <property type="entry name" value="HELICc"/>
    <property type="match status" value="1"/>
</dbReference>
<evidence type="ECO:0000259" key="3">
    <source>
        <dbReference type="PROSITE" id="PS51194"/>
    </source>
</evidence>
<dbReference type="EMBL" id="LAZR01065467">
    <property type="protein sequence ID" value="KKK55481.1"/>
    <property type="molecule type" value="Genomic_DNA"/>
</dbReference>
<dbReference type="Gene3D" id="3.40.50.300">
    <property type="entry name" value="P-loop containing nucleotide triphosphate hydrolases"/>
    <property type="match status" value="1"/>
</dbReference>